<evidence type="ECO:0000256" key="4">
    <source>
        <dbReference type="ARBA" id="ARBA00022679"/>
    </source>
</evidence>
<evidence type="ECO:0000256" key="11">
    <source>
        <dbReference type="SAM" id="MobiDB-lite"/>
    </source>
</evidence>
<evidence type="ECO:0000313" key="12">
    <source>
        <dbReference type="EMBL" id="CAL1538675.1"/>
    </source>
</evidence>
<dbReference type="InterPro" id="IPR002659">
    <property type="entry name" value="Glyco_trans_31"/>
</dbReference>
<evidence type="ECO:0000256" key="8">
    <source>
        <dbReference type="ARBA" id="ARBA00023034"/>
    </source>
</evidence>
<evidence type="ECO:0000256" key="9">
    <source>
        <dbReference type="ARBA" id="ARBA00023136"/>
    </source>
</evidence>
<organism evidence="12 13">
    <name type="scientific">Lymnaea stagnalis</name>
    <name type="common">Great pond snail</name>
    <name type="synonym">Helix stagnalis</name>
    <dbReference type="NCBI Taxonomy" id="6523"/>
    <lineage>
        <taxon>Eukaryota</taxon>
        <taxon>Metazoa</taxon>
        <taxon>Spiralia</taxon>
        <taxon>Lophotrochozoa</taxon>
        <taxon>Mollusca</taxon>
        <taxon>Gastropoda</taxon>
        <taxon>Heterobranchia</taxon>
        <taxon>Euthyneura</taxon>
        <taxon>Panpulmonata</taxon>
        <taxon>Hygrophila</taxon>
        <taxon>Lymnaeoidea</taxon>
        <taxon>Lymnaeidae</taxon>
        <taxon>Lymnaea</taxon>
    </lineage>
</organism>
<dbReference type="Proteomes" id="UP001497497">
    <property type="component" value="Unassembled WGS sequence"/>
</dbReference>
<keyword evidence="6 10" id="KW-0735">Signal-anchor</keyword>
<name>A0AAV2I2Z5_LYMST</name>
<comment type="caution">
    <text evidence="12">The sequence shown here is derived from an EMBL/GenBank/DDBJ whole genome shotgun (WGS) entry which is preliminary data.</text>
</comment>
<comment type="subcellular location">
    <subcellularLocation>
        <location evidence="1 10">Golgi apparatus membrane</location>
        <topology evidence="1 10">Single-pass type II membrane protein</topology>
    </subcellularLocation>
</comment>
<dbReference type="EMBL" id="CAXITT010000309">
    <property type="protein sequence ID" value="CAL1538675.1"/>
    <property type="molecule type" value="Genomic_DNA"/>
</dbReference>
<comment type="similarity">
    <text evidence="2 10">Belongs to the glycosyltransferase 31 family.</text>
</comment>
<dbReference type="EC" id="2.4.1.-" evidence="10"/>
<evidence type="ECO:0000256" key="7">
    <source>
        <dbReference type="ARBA" id="ARBA00022989"/>
    </source>
</evidence>
<keyword evidence="5 10" id="KW-0812">Transmembrane</keyword>
<accession>A0AAV2I2Z5</accession>
<dbReference type="PANTHER" id="PTHR11214:SF379">
    <property type="entry name" value="HEXOSYLTRANSFERASE-RELATED"/>
    <property type="match status" value="1"/>
</dbReference>
<reference evidence="12 13" key="1">
    <citation type="submission" date="2024-04" db="EMBL/GenBank/DDBJ databases">
        <authorList>
            <consortium name="Genoscope - CEA"/>
            <person name="William W."/>
        </authorList>
    </citation>
    <scope>NUCLEOTIDE SEQUENCE [LARGE SCALE GENOMIC DNA]</scope>
</reference>
<sequence>MKNFEVIRHTMKQRKRSIRCKVFFVVMLSLVGYAFTFSHFSLIHPNDDQQINHHEATMERDGRRLETFFEERSRQETDKVLILRSQGDTNLTNLKVSELDEMIRNETKPEEDLLQPAAGRIQHKQENTEAVFSEKLIATQRSRSEDVQNGPGGRLSRSVGDDKKIVRVNLEKQTNGDIVKTVSSLEEPSMVTKDENLVPKSQKRNKTQKGMEAQKDASSGAPSVNEILKAELEAKMARIELLSQPVINDHSFEYIRNPVNACAFSRTEVLFIVPSAPENFQRRANTRKGAQSKYAREPSNNSKMVFFIGRPACGNDSAKIQAQIDDEFQTHRDIVQENFEDVYKNIRLKAVSMLKWTTTFCKEARFVIRTDDDVTVNVPKIVSVMEAKSRLHSEFILGDRKDGWKPVRKVHARFLKYFVSEEEYPDPTYPPFAVGGLLGYPLSTVSLLYQAALRVKPLWLDDVFITGICAVRLRIPLLKDPDFVFKHPKPTT</sequence>
<feature type="region of interest" description="Disordered" evidence="11">
    <location>
        <begin position="140"/>
        <end position="159"/>
    </location>
</feature>
<feature type="transmembrane region" description="Helical" evidence="10">
    <location>
        <begin position="21"/>
        <end position="42"/>
    </location>
</feature>
<dbReference type="AlphaFoldDB" id="A0AAV2I2Z5"/>
<dbReference type="Gene3D" id="3.90.550.50">
    <property type="match status" value="1"/>
</dbReference>
<dbReference type="Pfam" id="PF01762">
    <property type="entry name" value="Galactosyl_T"/>
    <property type="match status" value="1"/>
</dbReference>
<proteinExistence type="inferred from homology"/>
<keyword evidence="13" id="KW-1185">Reference proteome</keyword>
<keyword evidence="9 10" id="KW-0472">Membrane</keyword>
<keyword evidence="7 10" id="KW-1133">Transmembrane helix</keyword>
<evidence type="ECO:0000256" key="2">
    <source>
        <dbReference type="ARBA" id="ARBA00008661"/>
    </source>
</evidence>
<dbReference type="GO" id="GO:0000139">
    <property type="term" value="C:Golgi membrane"/>
    <property type="evidence" value="ECO:0007669"/>
    <property type="project" value="UniProtKB-SubCell"/>
</dbReference>
<evidence type="ECO:0000256" key="10">
    <source>
        <dbReference type="RuleBase" id="RU363063"/>
    </source>
</evidence>
<evidence type="ECO:0000256" key="1">
    <source>
        <dbReference type="ARBA" id="ARBA00004323"/>
    </source>
</evidence>
<dbReference type="GO" id="GO:0006493">
    <property type="term" value="P:protein O-linked glycosylation"/>
    <property type="evidence" value="ECO:0007669"/>
    <property type="project" value="TreeGrafter"/>
</dbReference>
<evidence type="ECO:0000313" key="13">
    <source>
        <dbReference type="Proteomes" id="UP001497497"/>
    </source>
</evidence>
<dbReference type="PANTHER" id="PTHR11214">
    <property type="entry name" value="BETA-1,3-N-ACETYLGLUCOSAMINYLTRANSFERASE"/>
    <property type="match status" value="1"/>
</dbReference>
<evidence type="ECO:0000256" key="6">
    <source>
        <dbReference type="ARBA" id="ARBA00022968"/>
    </source>
</evidence>
<evidence type="ECO:0000256" key="5">
    <source>
        <dbReference type="ARBA" id="ARBA00022692"/>
    </source>
</evidence>
<keyword evidence="8 10" id="KW-0333">Golgi apparatus</keyword>
<gene>
    <name evidence="12" type="ORF">GSLYS_00012496001</name>
</gene>
<evidence type="ECO:0000256" key="3">
    <source>
        <dbReference type="ARBA" id="ARBA00022676"/>
    </source>
</evidence>
<protein>
    <recommendedName>
        <fullName evidence="10">Hexosyltransferase</fullName>
        <ecNumber evidence="10">2.4.1.-</ecNumber>
    </recommendedName>
</protein>
<keyword evidence="4" id="KW-0808">Transferase</keyword>
<keyword evidence="3 10" id="KW-0328">Glycosyltransferase</keyword>
<feature type="region of interest" description="Disordered" evidence="11">
    <location>
        <begin position="199"/>
        <end position="221"/>
    </location>
</feature>
<dbReference type="GO" id="GO:0016758">
    <property type="term" value="F:hexosyltransferase activity"/>
    <property type="evidence" value="ECO:0007669"/>
    <property type="project" value="InterPro"/>
</dbReference>